<evidence type="ECO:0000313" key="3">
    <source>
        <dbReference type="EMBL" id="WRQ86697.1"/>
    </source>
</evidence>
<gene>
    <name evidence="3" type="ORF">K1X11_017935</name>
</gene>
<dbReference type="RefSeq" id="WP_221030534.1">
    <property type="nucleotide sequence ID" value="NZ_CP139781.1"/>
</dbReference>
<keyword evidence="1" id="KW-0175">Coiled coil</keyword>
<keyword evidence="2" id="KW-0472">Membrane</keyword>
<evidence type="ECO:0000256" key="1">
    <source>
        <dbReference type="SAM" id="Coils"/>
    </source>
</evidence>
<organism evidence="3 4">
    <name type="scientific">Actomonas aquatica</name>
    <dbReference type="NCBI Taxonomy" id="2866162"/>
    <lineage>
        <taxon>Bacteria</taxon>
        <taxon>Pseudomonadati</taxon>
        <taxon>Verrucomicrobiota</taxon>
        <taxon>Opitutia</taxon>
        <taxon>Opitutales</taxon>
        <taxon>Opitutaceae</taxon>
        <taxon>Actomonas</taxon>
    </lineage>
</organism>
<name>A0ABZ1C4N7_9BACT</name>
<proteinExistence type="predicted"/>
<keyword evidence="4" id="KW-1185">Reference proteome</keyword>
<accession>A0ABZ1C4N7</accession>
<evidence type="ECO:0000256" key="2">
    <source>
        <dbReference type="SAM" id="Phobius"/>
    </source>
</evidence>
<feature type="coiled-coil region" evidence="1">
    <location>
        <begin position="66"/>
        <end position="128"/>
    </location>
</feature>
<evidence type="ECO:0008006" key="5">
    <source>
        <dbReference type="Google" id="ProtNLM"/>
    </source>
</evidence>
<reference evidence="3 4" key="1">
    <citation type="submission" date="2021-08" db="EMBL/GenBank/DDBJ databases">
        <authorList>
            <person name="Zhang D."/>
            <person name="Zhang A."/>
            <person name="Wang L."/>
        </authorList>
    </citation>
    <scope>NUCLEOTIDE SEQUENCE [LARGE SCALE GENOMIC DNA]</scope>
    <source>
        <strain evidence="3 4">WL0086</strain>
    </source>
</reference>
<dbReference type="InterPro" id="IPR036465">
    <property type="entry name" value="vWFA_dom_sf"/>
</dbReference>
<evidence type="ECO:0000313" key="4">
    <source>
        <dbReference type="Proteomes" id="UP000738431"/>
    </source>
</evidence>
<dbReference type="Proteomes" id="UP000738431">
    <property type="component" value="Chromosome"/>
</dbReference>
<sequence length="354" mass="39763">MPRKRRSTPIFSLSFLDCICCGFGGVLLLFVLVAGKQRNAQEQQVAKIQEMVGRFEFDVKSKSDRIEELTIDFQENERRREDLETRNTVTMEELSELEKTLAKLMDSESELQKELEELLAEKETLATAEKPDPVPIPNVKRRQYLTGFQLEGEYILFLVRASGSMVGDTVEEAIAMQAKTDDEKRESKKWQRVVNSIRWLISSLPEGSAFQVMTFAEETKPLIDSYSIDWISRSDGDTIREVLDALGEVVPEGGANLERAFTEIRGLSQVPDALVLLTDGLPTQSDSYGSGEFVTDEDRVRFFQAAQRAAAPDIPVNTILYPLEGDPASPFLFWQLADKTKGALVSPAPSWPDI</sequence>
<dbReference type="EMBL" id="CP139781">
    <property type="protein sequence ID" value="WRQ86697.1"/>
    <property type="molecule type" value="Genomic_DNA"/>
</dbReference>
<keyword evidence="2" id="KW-0812">Transmembrane</keyword>
<feature type="transmembrane region" description="Helical" evidence="2">
    <location>
        <begin position="12"/>
        <end position="34"/>
    </location>
</feature>
<reference evidence="3 4" key="2">
    <citation type="submission" date="2023-12" db="EMBL/GenBank/DDBJ databases">
        <title>Description of an unclassified Opitutus bacterium of Verrucomicrobiota.</title>
        <authorList>
            <person name="Zhang D.-F."/>
        </authorList>
    </citation>
    <scope>NUCLEOTIDE SEQUENCE [LARGE SCALE GENOMIC DNA]</scope>
    <source>
        <strain evidence="3 4">WL0086</strain>
    </source>
</reference>
<keyword evidence="2" id="KW-1133">Transmembrane helix</keyword>
<dbReference type="Gene3D" id="3.40.50.410">
    <property type="entry name" value="von Willebrand factor, type A domain"/>
    <property type="match status" value="1"/>
</dbReference>
<dbReference type="SUPFAM" id="SSF53300">
    <property type="entry name" value="vWA-like"/>
    <property type="match status" value="1"/>
</dbReference>
<protein>
    <recommendedName>
        <fullName evidence="5">VWFA domain-containing protein</fullName>
    </recommendedName>
</protein>